<evidence type="ECO:0000313" key="2">
    <source>
        <dbReference type="EMBL" id="KOB64349.1"/>
    </source>
</evidence>
<reference evidence="3" key="2">
    <citation type="submission" date="2006-03" db="EMBL/GenBank/DDBJ databases">
        <title>The genome sequence of the Plasmodium falciparum HB3.</title>
        <authorList>
            <consortium name="The Broad Institute Genome Sequencing Platform"/>
            <person name="Birren B."/>
            <person name="Lander E."/>
            <person name="Galagan J."/>
            <person name="Nusbaum C."/>
            <person name="Devon K."/>
            <person name="Henn M."/>
            <person name="Jaffe D."/>
            <person name="Butler J."/>
            <person name="Alvarez P."/>
            <person name="Gnerre S."/>
            <person name="Grabherr M."/>
            <person name="Kleber M."/>
            <person name="Mauceli E."/>
            <person name="Brockman W."/>
            <person name="MacCallum I.A."/>
            <person name="Rounsley S."/>
            <person name="Young S."/>
            <person name="LaButti K."/>
            <person name="Pushparaj V."/>
            <person name="DeCaprio D."/>
            <person name="Crawford M."/>
            <person name="Koehrsen M."/>
            <person name="Engels R."/>
            <person name="Montgomery P."/>
            <person name="Pearson M."/>
            <person name="Howarth C."/>
            <person name="Larson L."/>
            <person name="Luoma S."/>
            <person name="White J."/>
            <person name="Kodira C."/>
            <person name="Zeng Q."/>
            <person name="Oleary S."/>
            <person name="Yandava C."/>
            <person name="Alvarado L."/>
            <person name="Wirth D."/>
            <person name="Volkman S."/>
            <person name="Hartl D."/>
        </authorList>
    </citation>
    <scope>NUCLEOTIDE SEQUENCE [LARGE SCALE GENOMIC DNA]</scope>
</reference>
<dbReference type="Gene3D" id="1.20.58.830">
    <property type="match status" value="1"/>
</dbReference>
<protein>
    <recommendedName>
        <fullName evidence="1">Duffy-binding-like domain-containing protein</fullName>
    </recommendedName>
</protein>
<dbReference type="EMBL" id="GG701476">
    <property type="protein sequence ID" value="KOB64349.1"/>
    <property type="molecule type" value="Genomic_DNA"/>
</dbReference>
<dbReference type="SUPFAM" id="SSF140924">
    <property type="entry name" value="Duffy binding domain-like"/>
    <property type="match status" value="1"/>
</dbReference>
<dbReference type="InterPro" id="IPR054595">
    <property type="entry name" value="DBL_C"/>
</dbReference>
<dbReference type="AlphaFoldDB" id="A0A0L7KN00"/>
<organism evidence="2 3">
    <name type="scientific">Plasmodium falciparum (isolate HB3)</name>
    <dbReference type="NCBI Taxonomy" id="137071"/>
    <lineage>
        <taxon>Eukaryota</taxon>
        <taxon>Sar</taxon>
        <taxon>Alveolata</taxon>
        <taxon>Apicomplexa</taxon>
        <taxon>Aconoidasida</taxon>
        <taxon>Haemosporida</taxon>
        <taxon>Plasmodiidae</taxon>
        <taxon>Plasmodium</taxon>
        <taxon>Plasmodium (Laverania)</taxon>
    </lineage>
</organism>
<gene>
    <name evidence="2" type="ORF">PFHG_05621</name>
</gene>
<name>A0A0L7KN00_PLAFX</name>
<accession>A0A0L7KN00</accession>
<dbReference type="KEGG" id="pfh:PFHG_05621"/>
<sequence length="116" mass="13653">MVVTNHKWRKGGVDSTLNNPKLSDFVLRPTYFRYLEEWGQNFCKERKKRLKQIYKECKVENGGKNIETPKCSCYGEDCETILSKNSYDTVADLECPGCGIECRKYKQWIEKKTNRI</sequence>
<dbReference type="Proteomes" id="UP000054289">
    <property type="component" value="Unassembled WGS sequence"/>
</dbReference>
<evidence type="ECO:0000259" key="1">
    <source>
        <dbReference type="Pfam" id="PF22672"/>
    </source>
</evidence>
<proteinExistence type="predicted"/>
<dbReference type="Pfam" id="PF22672">
    <property type="entry name" value="DBL_C"/>
    <property type="match status" value="1"/>
</dbReference>
<feature type="domain" description="Duffy-binding-like" evidence="1">
    <location>
        <begin position="37"/>
        <end position="114"/>
    </location>
</feature>
<reference evidence="2 3" key="1">
    <citation type="submission" date="2006-03" db="EMBL/GenBank/DDBJ databases">
        <title>Annotation of Plasmodium falciparum HB3.</title>
        <authorList>
            <consortium name="The Broad Institute Genome Sequencing Platform"/>
            <person name="Volkman S.K."/>
            <person name="Neafsey D.E."/>
            <person name="Dash A.P."/>
            <person name="Chitnis C.E."/>
            <person name="Hartl D.L."/>
            <person name="Young S.K."/>
            <person name="Zeng Q."/>
            <person name="Koehrsen M."/>
            <person name="Alvarado L."/>
            <person name="Berlin A."/>
            <person name="Borenstein D."/>
            <person name="Chapman S.B."/>
            <person name="Chen Z."/>
            <person name="Engels R."/>
            <person name="Freedman E."/>
            <person name="Gellesch M."/>
            <person name="Goldberg J."/>
            <person name="Griggs A."/>
            <person name="Gujja S."/>
            <person name="Heilman E.R."/>
            <person name="Heiman D.I."/>
            <person name="Howarth C."/>
            <person name="Jen D."/>
            <person name="Larson L."/>
            <person name="Mehta T."/>
            <person name="Neiman D."/>
            <person name="Park D."/>
            <person name="Pearson M."/>
            <person name="Roberts A."/>
            <person name="Saif S."/>
            <person name="Shea T."/>
            <person name="Shenoy N."/>
            <person name="Sisk P."/>
            <person name="Stolte C."/>
            <person name="Sykes S."/>
            <person name="Walk T."/>
            <person name="White J."/>
            <person name="Yandava C."/>
            <person name="Haas B."/>
            <person name="Henn M.R."/>
            <person name="Nusbaum C."/>
            <person name="Birren B."/>
        </authorList>
    </citation>
    <scope>NUCLEOTIDE SEQUENCE [LARGE SCALE GENOMIC DNA]</scope>
    <source>
        <strain evidence="2">HB3</strain>
    </source>
</reference>
<evidence type="ECO:0000313" key="3">
    <source>
        <dbReference type="Proteomes" id="UP000054289"/>
    </source>
</evidence>